<dbReference type="RefSeq" id="XP_002790048.2">
    <property type="nucleotide sequence ID" value="XM_002790002.2"/>
</dbReference>
<gene>
    <name evidence="3" type="ORF">PAAG_08115</name>
</gene>
<evidence type="ECO:0000256" key="1">
    <source>
        <dbReference type="SAM" id="MobiDB-lite"/>
    </source>
</evidence>
<keyword evidence="4" id="KW-1185">Reference proteome</keyword>
<dbReference type="Pfam" id="PF22980">
    <property type="entry name" value="Myb_DNA-bind_8"/>
    <property type="match status" value="1"/>
</dbReference>
<evidence type="ECO:0000313" key="3">
    <source>
        <dbReference type="EMBL" id="EEH37697.2"/>
    </source>
</evidence>
<dbReference type="OMA" id="WSRIKIE"/>
<name>C1HBH4_PARBA</name>
<accession>C1HBH4</accession>
<organism evidence="3 4">
    <name type="scientific">Paracoccidioides lutzii (strain ATCC MYA-826 / Pb01)</name>
    <name type="common">Paracoccidioides brasiliensis</name>
    <dbReference type="NCBI Taxonomy" id="502779"/>
    <lineage>
        <taxon>Eukaryota</taxon>
        <taxon>Fungi</taxon>
        <taxon>Dikarya</taxon>
        <taxon>Ascomycota</taxon>
        <taxon>Pezizomycotina</taxon>
        <taxon>Eurotiomycetes</taxon>
        <taxon>Eurotiomycetidae</taxon>
        <taxon>Onygenales</taxon>
        <taxon>Ajellomycetaceae</taxon>
        <taxon>Paracoccidioides</taxon>
    </lineage>
</organism>
<dbReference type="Proteomes" id="UP000002059">
    <property type="component" value="Partially assembled WGS sequence"/>
</dbReference>
<dbReference type="GeneID" id="9093247"/>
<dbReference type="VEuPathDB" id="FungiDB:PAAG_08115"/>
<dbReference type="HOGENOM" id="CLU_072126_0_0_1"/>
<evidence type="ECO:0000259" key="2">
    <source>
        <dbReference type="Pfam" id="PF22980"/>
    </source>
</evidence>
<dbReference type="STRING" id="502779.C1HBH4"/>
<feature type="domain" description="Myb-like DNA-binding" evidence="2">
    <location>
        <begin position="14"/>
        <end position="61"/>
    </location>
</feature>
<dbReference type="AlphaFoldDB" id="C1HBH4"/>
<evidence type="ECO:0000313" key="4">
    <source>
        <dbReference type="Proteomes" id="UP000002059"/>
    </source>
</evidence>
<feature type="region of interest" description="Disordered" evidence="1">
    <location>
        <begin position="168"/>
        <end position="192"/>
    </location>
</feature>
<dbReference type="InterPro" id="IPR054505">
    <property type="entry name" value="Myb_DNA-bind_8"/>
</dbReference>
<dbReference type="eggNOG" id="ENOG502QU1R">
    <property type="taxonomic scope" value="Eukaryota"/>
</dbReference>
<reference evidence="3 4" key="1">
    <citation type="journal article" date="2011" name="PLoS Genet.">
        <title>Comparative genomic analysis of human fungal pathogens causing paracoccidioidomycosis.</title>
        <authorList>
            <person name="Desjardins C.A."/>
            <person name="Champion M.D."/>
            <person name="Holder J.W."/>
            <person name="Muszewska A."/>
            <person name="Goldberg J."/>
            <person name="Bailao A.M."/>
            <person name="Brigido M.M."/>
            <person name="Ferreira M.E."/>
            <person name="Garcia A.M."/>
            <person name="Grynberg M."/>
            <person name="Gujja S."/>
            <person name="Heiman D.I."/>
            <person name="Henn M.R."/>
            <person name="Kodira C.D."/>
            <person name="Leon-Narvaez H."/>
            <person name="Longo L.V."/>
            <person name="Ma L.J."/>
            <person name="Malavazi I."/>
            <person name="Matsuo A.L."/>
            <person name="Morais F.V."/>
            <person name="Pereira M."/>
            <person name="Rodriguez-Brito S."/>
            <person name="Sakthikumar S."/>
            <person name="Salem-Izacc S.M."/>
            <person name="Sykes S.M."/>
            <person name="Teixeira M.M."/>
            <person name="Vallejo M.C."/>
            <person name="Walter M.E."/>
            <person name="Yandava C."/>
            <person name="Young S."/>
            <person name="Zeng Q."/>
            <person name="Zucker J."/>
            <person name="Felipe M.S."/>
            <person name="Goldman G.H."/>
            <person name="Haas B.J."/>
            <person name="McEwen J.G."/>
            <person name="Nino-Vega G."/>
            <person name="Puccia R."/>
            <person name="San-Blas G."/>
            <person name="Soares C.M."/>
            <person name="Birren B.W."/>
            <person name="Cuomo C.A."/>
        </authorList>
    </citation>
    <scope>NUCLEOTIDE SEQUENCE [LARGE SCALE GENOMIC DNA]</scope>
    <source>
        <strain evidence="4">ATCC MYA-826 / Pb01</strain>
    </source>
</reference>
<dbReference type="KEGG" id="pbl:PAAG_08115"/>
<sequence>MASLKRSKTMPADGQTAKFLYTILKQLDLKSIDWNLVASQLEITNGHAARMRFSRFRQHMEGITTTHRTPRPKKTKVDKTQSKTHQQFSEPKQEPTAKAEQMVKQETDIELNDTFLPMEYMPAPVPVIEQQPFSTMTVAPGDLALPYPIRSPVIRFSRPPPTAAEWSRIKMEKEEGDAAPSPDGLTKLSENT</sequence>
<dbReference type="EMBL" id="KN294020">
    <property type="protein sequence ID" value="EEH37697.2"/>
    <property type="molecule type" value="Genomic_DNA"/>
</dbReference>
<protein>
    <recommendedName>
        <fullName evidence="2">Myb-like DNA-binding domain-containing protein</fullName>
    </recommendedName>
</protein>
<dbReference type="OrthoDB" id="3944408at2759"/>
<proteinExistence type="predicted"/>
<feature type="region of interest" description="Disordered" evidence="1">
    <location>
        <begin position="63"/>
        <end position="99"/>
    </location>
</feature>